<dbReference type="OrthoDB" id="982344at2"/>
<keyword evidence="3" id="KW-1185">Reference proteome</keyword>
<gene>
    <name evidence="2" type="ORF">CA834_13010</name>
</gene>
<feature type="transmembrane region" description="Helical" evidence="1">
    <location>
        <begin position="118"/>
        <end position="140"/>
    </location>
</feature>
<feature type="transmembrane region" description="Helical" evidence="1">
    <location>
        <begin position="78"/>
        <end position="98"/>
    </location>
</feature>
<feature type="transmembrane region" description="Helical" evidence="1">
    <location>
        <begin position="12"/>
        <end position="35"/>
    </location>
</feature>
<keyword evidence="1" id="KW-0472">Membrane</keyword>
<organism evidence="2 3">
    <name type="scientific">Winogradskyella aurantia</name>
    <dbReference type="NCBI Taxonomy" id="1915063"/>
    <lineage>
        <taxon>Bacteria</taxon>
        <taxon>Pseudomonadati</taxon>
        <taxon>Bacteroidota</taxon>
        <taxon>Flavobacteriia</taxon>
        <taxon>Flavobacteriales</taxon>
        <taxon>Flavobacteriaceae</taxon>
        <taxon>Winogradskyella</taxon>
    </lineage>
</organism>
<evidence type="ECO:0000313" key="2">
    <source>
        <dbReference type="EMBL" id="OZV67229.1"/>
    </source>
</evidence>
<evidence type="ECO:0000256" key="1">
    <source>
        <dbReference type="SAM" id="Phobius"/>
    </source>
</evidence>
<sequence length="149" mass="16560">MKITYKKTLSISLLIIGIVVILFSTGSSVLTYNVIGIPAGNLIVWIGFISLQLGAYALKKGFKASSSLIGKLMRYLMLFLIGVSFLWFGIAYLISGNLAFNFNSNASGYFGSPKASILYWNIIYTLVIAPIALLILYSLLRYFEHLKER</sequence>
<dbReference type="AlphaFoldDB" id="A0A265UPP4"/>
<comment type="caution">
    <text evidence="2">The sequence shown here is derived from an EMBL/GenBank/DDBJ whole genome shotgun (WGS) entry which is preliminary data.</text>
</comment>
<proteinExistence type="predicted"/>
<dbReference type="Proteomes" id="UP000216840">
    <property type="component" value="Unassembled WGS sequence"/>
</dbReference>
<keyword evidence="1" id="KW-0812">Transmembrane</keyword>
<keyword evidence="1" id="KW-1133">Transmembrane helix</keyword>
<dbReference type="RefSeq" id="WP_094969150.1">
    <property type="nucleotide sequence ID" value="NZ_NGJN01000007.1"/>
</dbReference>
<accession>A0A265UPP4</accession>
<feature type="transmembrane region" description="Helical" evidence="1">
    <location>
        <begin position="41"/>
        <end position="58"/>
    </location>
</feature>
<evidence type="ECO:0000313" key="3">
    <source>
        <dbReference type="Proteomes" id="UP000216840"/>
    </source>
</evidence>
<reference evidence="2 3" key="1">
    <citation type="submission" date="2017-05" db="EMBL/GenBank/DDBJ databases">
        <title>The draft genome sequence of Idiomarina salinarum WNB302.</title>
        <authorList>
            <person name="Sun Y."/>
            <person name="Chen B."/>
            <person name="Du Z."/>
        </authorList>
    </citation>
    <scope>NUCLEOTIDE SEQUENCE [LARGE SCALE GENOMIC DNA]</scope>
    <source>
        <strain evidence="2 3">WNB302</strain>
    </source>
</reference>
<dbReference type="EMBL" id="NGJN01000007">
    <property type="protein sequence ID" value="OZV67229.1"/>
    <property type="molecule type" value="Genomic_DNA"/>
</dbReference>
<name>A0A265UPP4_9FLAO</name>
<protein>
    <submittedName>
        <fullName evidence="2">Uncharacterized protein</fullName>
    </submittedName>
</protein>